<dbReference type="STRING" id="930992.A0A0C9Z674"/>
<reference evidence="2 3" key="1">
    <citation type="submission" date="2014-04" db="EMBL/GenBank/DDBJ databases">
        <authorList>
            <consortium name="DOE Joint Genome Institute"/>
            <person name="Kuo A."/>
            <person name="Ruytinx J."/>
            <person name="Rineau F."/>
            <person name="Colpaert J."/>
            <person name="Kohler A."/>
            <person name="Nagy L.G."/>
            <person name="Floudas D."/>
            <person name="Copeland A."/>
            <person name="Barry K.W."/>
            <person name="Cichocki N."/>
            <person name="Veneault-Fourrey C."/>
            <person name="LaButti K."/>
            <person name="Lindquist E.A."/>
            <person name="Lipzen A."/>
            <person name="Lundell T."/>
            <person name="Morin E."/>
            <person name="Murat C."/>
            <person name="Sun H."/>
            <person name="Tunlid A."/>
            <person name="Henrissat B."/>
            <person name="Grigoriev I.V."/>
            <person name="Hibbett D.S."/>
            <person name="Martin F."/>
            <person name="Nordberg H.P."/>
            <person name="Cantor M.N."/>
            <person name="Hua S.X."/>
        </authorList>
    </citation>
    <scope>NUCLEOTIDE SEQUENCE [LARGE SCALE GENOMIC DNA]</scope>
    <source>
        <strain evidence="2 3">UH-Slu-Lm8-n1</strain>
    </source>
</reference>
<dbReference type="InParanoid" id="A0A0C9Z674"/>
<dbReference type="HOGENOM" id="CLU_102427_0_0_1"/>
<dbReference type="Proteomes" id="UP000054485">
    <property type="component" value="Unassembled WGS sequence"/>
</dbReference>
<feature type="non-terminal residue" evidence="2">
    <location>
        <position position="1"/>
    </location>
</feature>
<evidence type="ECO:0000256" key="1">
    <source>
        <dbReference type="SAM" id="MobiDB-lite"/>
    </source>
</evidence>
<name>A0A0C9Z674_9AGAM</name>
<evidence type="ECO:0000313" key="2">
    <source>
        <dbReference type="EMBL" id="KIK32960.1"/>
    </source>
</evidence>
<accession>A0A0C9Z674</accession>
<keyword evidence="3" id="KW-1185">Reference proteome</keyword>
<organism evidence="2 3">
    <name type="scientific">Suillus luteus UH-Slu-Lm8-n1</name>
    <dbReference type="NCBI Taxonomy" id="930992"/>
    <lineage>
        <taxon>Eukaryota</taxon>
        <taxon>Fungi</taxon>
        <taxon>Dikarya</taxon>
        <taxon>Basidiomycota</taxon>
        <taxon>Agaricomycotina</taxon>
        <taxon>Agaricomycetes</taxon>
        <taxon>Agaricomycetidae</taxon>
        <taxon>Boletales</taxon>
        <taxon>Suillineae</taxon>
        <taxon>Suillaceae</taxon>
        <taxon>Suillus</taxon>
    </lineage>
</organism>
<sequence>GPDGLSRRPRGNEDSDDEAPEDVDESIDEILDSGIWIVKEFEEGIADTTKNALVITTSAPIPDDTQIPSNDIFLQRDEDLRIIHSFLENLSFPSTLSDATRSRLTKRAHQFFTRGRRLWRKESNGRHQLVLFHPDRLRILRETHDELGHKGFY</sequence>
<gene>
    <name evidence="2" type="ORF">CY34DRAFT_31459</name>
</gene>
<dbReference type="AlphaFoldDB" id="A0A0C9Z674"/>
<evidence type="ECO:0000313" key="3">
    <source>
        <dbReference type="Proteomes" id="UP000054485"/>
    </source>
</evidence>
<feature type="non-terminal residue" evidence="2">
    <location>
        <position position="153"/>
    </location>
</feature>
<evidence type="ECO:0008006" key="4">
    <source>
        <dbReference type="Google" id="ProtNLM"/>
    </source>
</evidence>
<proteinExistence type="predicted"/>
<dbReference type="OrthoDB" id="2659871at2759"/>
<dbReference type="EMBL" id="KN836064">
    <property type="protein sequence ID" value="KIK32960.1"/>
    <property type="molecule type" value="Genomic_DNA"/>
</dbReference>
<protein>
    <recommendedName>
        <fullName evidence="4">Integrase zinc-binding domain-containing protein</fullName>
    </recommendedName>
</protein>
<reference evidence="3" key="2">
    <citation type="submission" date="2015-01" db="EMBL/GenBank/DDBJ databases">
        <title>Evolutionary Origins and Diversification of the Mycorrhizal Mutualists.</title>
        <authorList>
            <consortium name="DOE Joint Genome Institute"/>
            <consortium name="Mycorrhizal Genomics Consortium"/>
            <person name="Kohler A."/>
            <person name="Kuo A."/>
            <person name="Nagy L.G."/>
            <person name="Floudas D."/>
            <person name="Copeland A."/>
            <person name="Barry K.W."/>
            <person name="Cichocki N."/>
            <person name="Veneault-Fourrey C."/>
            <person name="LaButti K."/>
            <person name="Lindquist E.A."/>
            <person name="Lipzen A."/>
            <person name="Lundell T."/>
            <person name="Morin E."/>
            <person name="Murat C."/>
            <person name="Riley R."/>
            <person name="Ohm R."/>
            <person name="Sun H."/>
            <person name="Tunlid A."/>
            <person name="Henrissat B."/>
            <person name="Grigoriev I.V."/>
            <person name="Hibbett D.S."/>
            <person name="Martin F."/>
        </authorList>
    </citation>
    <scope>NUCLEOTIDE SEQUENCE [LARGE SCALE GENOMIC DNA]</scope>
    <source>
        <strain evidence="3">UH-Slu-Lm8-n1</strain>
    </source>
</reference>
<feature type="compositionally biased region" description="Acidic residues" evidence="1">
    <location>
        <begin position="14"/>
        <end position="25"/>
    </location>
</feature>
<feature type="region of interest" description="Disordered" evidence="1">
    <location>
        <begin position="1"/>
        <end position="25"/>
    </location>
</feature>